<dbReference type="NCBIfam" id="TIGR00671">
    <property type="entry name" value="baf"/>
    <property type="match status" value="1"/>
</dbReference>
<feature type="binding site" evidence="16">
    <location>
        <position position="181"/>
    </location>
    <ligand>
        <name>substrate</name>
    </ligand>
</feature>
<comment type="subcellular location">
    <subcellularLocation>
        <location evidence="3 16">Cytoplasm</location>
    </subcellularLocation>
</comment>
<comment type="function">
    <text evidence="16">Catalyzes the phosphorylation of pantothenate (Pan), the first step in CoA biosynthesis.</text>
</comment>
<feature type="binding site" evidence="16">
    <location>
        <begin position="8"/>
        <end position="15"/>
    </location>
    <ligand>
        <name>ATP</name>
        <dbReference type="ChEBI" id="CHEBI:30616"/>
    </ligand>
</feature>
<dbReference type="GO" id="GO:0005737">
    <property type="term" value="C:cytoplasm"/>
    <property type="evidence" value="ECO:0007669"/>
    <property type="project" value="UniProtKB-SubCell"/>
</dbReference>
<keyword evidence="16" id="KW-0479">Metal-binding</keyword>
<comment type="subunit">
    <text evidence="5 16">Homodimer.</text>
</comment>
<comment type="caution">
    <text evidence="17">The sequence shown here is derived from an EMBL/GenBank/DDBJ whole genome shotgun (WGS) entry which is preliminary data.</text>
</comment>
<comment type="cofactor">
    <cofactor evidence="2">
        <name>K(+)</name>
        <dbReference type="ChEBI" id="CHEBI:29103"/>
    </cofactor>
</comment>
<evidence type="ECO:0000256" key="7">
    <source>
        <dbReference type="ARBA" id="ARBA00022490"/>
    </source>
</evidence>
<dbReference type="AlphaFoldDB" id="A0A7C5RIW8"/>
<evidence type="ECO:0000256" key="13">
    <source>
        <dbReference type="ARBA" id="ARBA00022993"/>
    </source>
</evidence>
<dbReference type="NCBIfam" id="NF009848">
    <property type="entry name" value="PRK13318.1-6"/>
    <property type="match status" value="1"/>
</dbReference>
<dbReference type="InterPro" id="IPR004619">
    <property type="entry name" value="Type_III_PanK"/>
</dbReference>
<feature type="binding site" evidence="16">
    <location>
        <position position="127"/>
    </location>
    <ligand>
        <name>K(+)</name>
        <dbReference type="ChEBI" id="CHEBI:29103"/>
    </ligand>
</feature>
<keyword evidence="12 16" id="KW-0630">Potassium</keyword>
<comment type="pathway">
    <text evidence="4 16">Cofactor biosynthesis; coenzyme A biosynthesis; CoA from (R)-pantothenate: step 1/5.</text>
</comment>
<keyword evidence="8 16" id="KW-0808">Transferase</keyword>
<dbReference type="InterPro" id="IPR043129">
    <property type="entry name" value="ATPase_NBD"/>
</dbReference>
<evidence type="ECO:0000256" key="8">
    <source>
        <dbReference type="ARBA" id="ARBA00022679"/>
    </source>
</evidence>
<dbReference type="GO" id="GO:0015937">
    <property type="term" value="P:coenzyme A biosynthetic process"/>
    <property type="evidence" value="ECO:0007669"/>
    <property type="project" value="UniProtKB-UniRule"/>
</dbReference>
<evidence type="ECO:0000256" key="6">
    <source>
        <dbReference type="ARBA" id="ARBA00012102"/>
    </source>
</evidence>
<evidence type="ECO:0000256" key="11">
    <source>
        <dbReference type="ARBA" id="ARBA00022840"/>
    </source>
</evidence>
<dbReference type="EC" id="2.7.1.33" evidence="6 16"/>
<feature type="binding site" evidence="16">
    <location>
        <begin position="105"/>
        <end position="108"/>
    </location>
    <ligand>
        <name>substrate</name>
    </ligand>
</feature>
<dbReference type="Pfam" id="PF03309">
    <property type="entry name" value="Pan_kinase"/>
    <property type="match status" value="1"/>
</dbReference>
<accession>A0A7C5RIW8</accession>
<evidence type="ECO:0000256" key="3">
    <source>
        <dbReference type="ARBA" id="ARBA00004496"/>
    </source>
</evidence>
<dbReference type="Gene3D" id="3.30.420.40">
    <property type="match status" value="2"/>
</dbReference>
<evidence type="ECO:0000256" key="9">
    <source>
        <dbReference type="ARBA" id="ARBA00022741"/>
    </source>
</evidence>
<keyword evidence="13 16" id="KW-0173">Coenzyme A biosynthesis</keyword>
<dbReference type="GO" id="GO:0046872">
    <property type="term" value="F:metal ion binding"/>
    <property type="evidence" value="ECO:0007669"/>
    <property type="project" value="UniProtKB-KW"/>
</dbReference>
<gene>
    <name evidence="16" type="primary">coaX</name>
    <name evidence="17" type="ORF">ENT77_03315</name>
</gene>
<comment type="catalytic activity">
    <reaction evidence="1 16">
        <text>(R)-pantothenate + ATP = (R)-4'-phosphopantothenate + ADP + H(+)</text>
        <dbReference type="Rhea" id="RHEA:16373"/>
        <dbReference type="ChEBI" id="CHEBI:10986"/>
        <dbReference type="ChEBI" id="CHEBI:15378"/>
        <dbReference type="ChEBI" id="CHEBI:29032"/>
        <dbReference type="ChEBI" id="CHEBI:30616"/>
        <dbReference type="ChEBI" id="CHEBI:456216"/>
        <dbReference type="EC" id="2.7.1.33"/>
    </reaction>
</comment>
<feature type="active site" description="Proton acceptor" evidence="16">
    <location>
        <position position="107"/>
    </location>
</feature>
<evidence type="ECO:0000256" key="16">
    <source>
        <dbReference type="HAMAP-Rule" id="MF_01274"/>
    </source>
</evidence>
<keyword evidence="9 16" id="KW-0547">Nucleotide-binding</keyword>
<dbReference type="SUPFAM" id="SSF53067">
    <property type="entry name" value="Actin-like ATPase domain"/>
    <property type="match status" value="2"/>
</dbReference>
<evidence type="ECO:0000256" key="15">
    <source>
        <dbReference type="ARBA" id="ARBA00040883"/>
    </source>
</evidence>
<dbReference type="HAMAP" id="MF_01274">
    <property type="entry name" value="Pantothen_kinase_3"/>
    <property type="match status" value="1"/>
</dbReference>
<sequence>MAEVLLFDVGNTHTTVALTADGKKFNKFRISTHRYETEDELMVFLKTLFGETVIAKPIVVSSVVPSVNVIFEYFAVKYGSGEVYFVKAEDYDHIEWAVNYPREIGADRVCDVIAAFKDYGPNCIVVDYGTAITVEVLREGRYEGGAILPGFKMMIHALFRGTAKLPQVEIKPYDGFVGKDTDSNIRIGTINATVGAVKYLIQNISSEFATKPTIIHTGGQANLVAEHVDGIIDPELTLRGMYYFYEKKKGFTR</sequence>
<proteinExistence type="inferred from homology"/>
<evidence type="ECO:0000313" key="17">
    <source>
        <dbReference type="EMBL" id="HGU40209.1"/>
    </source>
</evidence>
<organism evidence="17">
    <name type="scientific">Fervidobacterium thailandense</name>
    <dbReference type="NCBI Taxonomy" id="1008305"/>
    <lineage>
        <taxon>Bacteria</taxon>
        <taxon>Thermotogati</taxon>
        <taxon>Thermotogota</taxon>
        <taxon>Thermotogae</taxon>
        <taxon>Thermotogales</taxon>
        <taxon>Fervidobacteriaceae</taxon>
        <taxon>Fervidobacterium</taxon>
    </lineage>
</organism>
<keyword evidence="11 16" id="KW-0067">ATP-binding</keyword>
<evidence type="ECO:0000256" key="14">
    <source>
        <dbReference type="ARBA" id="ARBA00038036"/>
    </source>
</evidence>
<keyword evidence="10 16" id="KW-0418">Kinase</keyword>
<comment type="caution">
    <text evidence="16">Lacks conserved residue(s) required for the propagation of feature annotation.</text>
</comment>
<dbReference type="UniPathway" id="UPA00241">
    <property type="reaction ID" value="UER00352"/>
</dbReference>
<dbReference type="PANTHER" id="PTHR34265:SF1">
    <property type="entry name" value="TYPE III PANTOTHENATE KINASE"/>
    <property type="match status" value="1"/>
</dbReference>
<name>A0A7C5RIW8_9BACT</name>
<keyword evidence="7 16" id="KW-0963">Cytoplasm</keyword>
<evidence type="ECO:0000256" key="5">
    <source>
        <dbReference type="ARBA" id="ARBA00011738"/>
    </source>
</evidence>
<dbReference type="PANTHER" id="PTHR34265">
    <property type="entry name" value="TYPE III PANTOTHENATE KINASE"/>
    <property type="match status" value="1"/>
</dbReference>
<evidence type="ECO:0000256" key="4">
    <source>
        <dbReference type="ARBA" id="ARBA00005225"/>
    </source>
</evidence>
<comment type="cofactor">
    <cofactor evidence="16">
        <name>NH4(+)</name>
        <dbReference type="ChEBI" id="CHEBI:28938"/>
    </cofactor>
    <cofactor evidence="16">
        <name>K(+)</name>
        <dbReference type="ChEBI" id="CHEBI:29103"/>
    </cofactor>
    <text evidence="16">A monovalent cation. Ammonium or potassium.</text>
</comment>
<dbReference type="GO" id="GO:0005524">
    <property type="term" value="F:ATP binding"/>
    <property type="evidence" value="ECO:0007669"/>
    <property type="project" value="UniProtKB-UniRule"/>
</dbReference>
<comment type="similarity">
    <text evidence="14 16">Belongs to the type III pantothenate kinase family.</text>
</comment>
<evidence type="ECO:0000256" key="1">
    <source>
        <dbReference type="ARBA" id="ARBA00001206"/>
    </source>
</evidence>
<dbReference type="EMBL" id="DSZY01000014">
    <property type="protein sequence ID" value="HGU40209.1"/>
    <property type="molecule type" value="Genomic_DNA"/>
</dbReference>
<evidence type="ECO:0000256" key="2">
    <source>
        <dbReference type="ARBA" id="ARBA00001958"/>
    </source>
</evidence>
<reference evidence="17" key="1">
    <citation type="journal article" date="2020" name="mSystems">
        <title>Genome- and Community-Level Interaction Insights into Carbon Utilization and Element Cycling Functions of Hydrothermarchaeota in Hydrothermal Sediment.</title>
        <authorList>
            <person name="Zhou Z."/>
            <person name="Liu Y."/>
            <person name="Xu W."/>
            <person name="Pan J."/>
            <person name="Luo Z.H."/>
            <person name="Li M."/>
        </authorList>
    </citation>
    <scope>NUCLEOTIDE SEQUENCE [LARGE SCALE GENOMIC DNA]</scope>
    <source>
        <strain evidence="17">SpSt-609</strain>
    </source>
</reference>
<dbReference type="CDD" id="cd24015">
    <property type="entry name" value="ASKHA_NBD_PanK-III"/>
    <property type="match status" value="1"/>
</dbReference>
<protein>
    <recommendedName>
        <fullName evidence="15 16">Type III pantothenate kinase</fullName>
        <ecNumber evidence="6 16">2.7.1.33</ecNumber>
    </recommendedName>
    <alternativeName>
        <fullName evidence="16">PanK-III</fullName>
    </alternativeName>
    <alternativeName>
        <fullName evidence="16">Pantothenic acid kinase</fullName>
    </alternativeName>
</protein>
<dbReference type="GO" id="GO:0004594">
    <property type="term" value="F:pantothenate kinase activity"/>
    <property type="evidence" value="ECO:0007669"/>
    <property type="project" value="UniProtKB-UniRule"/>
</dbReference>
<feature type="binding site" evidence="16">
    <location>
        <position position="130"/>
    </location>
    <ligand>
        <name>ATP</name>
        <dbReference type="ChEBI" id="CHEBI:30616"/>
    </ligand>
</feature>
<evidence type="ECO:0000256" key="10">
    <source>
        <dbReference type="ARBA" id="ARBA00022777"/>
    </source>
</evidence>
<evidence type="ECO:0000256" key="12">
    <source>
        <dbReference type="ARBA" id="ARBA00022958"/>
    </source>
</evidence>